<dbReference type="AlphaFoldDB" id="A0A0W0SNP6"/>
<sequence length="363" mass="42206">MQARPTLFESIRFPNIQFIWIGPPKTIDLLHPEMDLDGPLQFYNLFKQNEINHKIFFYCLDEYCQAFQELLFPKYKIEIRGLEACFMENYEKLKKANLSDAITIFNDNKVGDLREKVAAKDLASLLILYLYGDYFLDTTIVPTQMLPKFETYAYFQAPLLSEDKLNVLSSEDLGISKMLFNQEGPLSSPFFYVNLLKVGDVDTLDHFEKKCLKKLTGRDTSIPIKKRKTMDIDCFIMFSPQYSPQVKQAIAYFIFFYPLLNEEKIAAKSSNNYDTEIIERYYDSHSTLMLLAVTNGYYLVPVKAKEQWYADLPSSPNEISSRIIEPLHIKKIFKDSHTIKIESTTSSNTEDDYVIFSNDPYSI</sequence>
<dbReference type="PATRIC" id="fig|29422.6.peg.1300"/>
<dbReference type="Proteomes" id="UP000054742">
    <property type="component" value="Unassembled WGS sequence"/>
</dbReference>
<dbReference type="OrthoDB" id="5654444at2"/>
<dbReference type="STRING" id="29422.Lbru_1225"/>
<accession>A0A0W0SNP6</accession>
<keyword evidence="2" id="KW-1185">Reference proteome</keyword>
<evidence type="ECO:0000313" key="2">
    <source>
        <dbReference type="Proteomes" id="UP000054742"/>
    </source>
</evidence>
<evidence type="ECO:0000313" key="1">
    <source>
        <dbReference type="EMBL" id="KTC85010.1"/>
    </source>
</evidence>
<reference evidence="1 2" key="1">
    <citation type="submission" date="2015-11" db="EMBL/GenBank/DDBJ databases">
        <title>Genomic analysis of 38 Legionella species identifies large and diverse effector repertoires.</title>
        <authorList>
            <person name="Burstein D."/>
            <person name="Amaro F."/>
            <person name="Zusman T."/>
            <person name="Lifshitz Z."/>
            <person name="Cohen O."/>
            <person name="Gilbert J.A."/>
            <person name="Pupko T."/>
            <person name="Shuman H.A."/>
            <person name="Segal G."/>
        </authorList>
    </citation>
    <scope>NUCLEOTIDE SEQUENCE [LARGE SCALE GENOMIC DNA]</scope>
    <source>
        <strain evidence="1 2">ATCC 43878</strain>
    </source>
</reference>
<dbReference type="EMBL" id="LNXV01000008">
    <property type="protein sequence ID" value="KTC85010.1"/>
    <property type="molecule type" value="Genomic_DNA"/>
</dbReference>
<comment type="caution">
    <text evidence="1">The sequence shown here is derived from an EMBL/GenBank/DDBJ whole genome shotgun (WGS) entry which is preliminary data.</text>
</comment>
<proteinExistence type="predicted"/>
<protein>
    <submittedName>
        <fullName evidence="1">Uncharacterized protein</fullName>
    </submittedName>
</protein>
<gene>
    <name evidence="1" type="ORF">Lbru_1225</name>
</gene>
<dbReference type="RefSeq" id="WP_058441297.1">
    <property type="nucleotide sequence ID" value="NZ_CAAAHU010000006.1"/>
</dbReference>
<organism evidence="1 2">
    <name type="scientific">Legionella brunensis</name>
    <dbReference type="NCBI Taxonomy" id="29422"/>
    <lineage>
        <taxon>Bacteria</taxon>
        <taxon>Pseudomonadati</taxon>
        <taxon>Pseudomonadota</taxon>
        <taxon>Gammaproteobacteria</taxon>
        <taxon>Legionellales</taxon>
        <taxon>Legionellaceae</taxon>
        <taxon>Legionella</taxon>
    </lineage>
</organism>
<name>A0A0W0SNP6_9GAMM</name>